<keyword evidence="3" id="KW-1185">Reference proteome</keyword>
<dbReference type="InterPro" id="IPR012433">
    <property type="entry name" value="Imm11"/>
</dbReference>
<protein>
    <recommendedName>
        <fullName evidence="1">Immunity MXAN-0049 protein domain-containing protein</fullName>
    </recommendedName>
</protein>
<dbReference type="OrthoDB" id="5508582at2"/>
<organism evidence="2 3">
    <name type="scientific">Melittangium boletus DSM 14713</name>
    <dbReference type="NCBI Taxonomy" id="1294270"/>
    <lineage>
        <taxon>Bacteria</taxon>
        <taxon>Pseudomonadati</taxon>
        <taxon>Myxococcota</taxon>
        <taxon>Myxococcia</taxon>
        <taxon>Myxococcales</taxon>
        <taxon>Cystobacterineae</taxon>
        <taxon>Archangiaceae</taxon>
        <taxon>Melittangium</taxon>
    </lineage>
</organism>
<evidence type="ECO:0000313" key="3">
    <source>
        <dbReference type="Proteomes" id="UP000217289"/>
    </source>
</evidence>
<evidence type="ECO:0000259" key="1">
    <source>
        <dbReference type="Pfam" id="PF07791"/>
    </source>
</evidence>
<dbReference type="Pfam" id="PF07791">
    <property type="entry name" value="Imm11"/>
    <property type="match status" value="1"/>
</dbReference>
<dbReference type="Proteomes" id="UP000217289">
    <property type="component" value="Chromosome"/>
</dbReference>
<sequence>MPFFSVRYPGQALDYTETEATAVVSHRFVSLCDRLGIQNDVQFIPARVENQSERYFILNTLHIIRCIDEARCEEVTFWEPRHGEPERVGEYRNVAGLRIDPTKVGGANIFRPWGWTVVLIVSERVKLAMEEEGLTGAKFIEV</sequence>
<dbReference type="KEGG" id="mbd:MEBOL_006531"/>
<reference evidence="2 3" key="1">
    <citation type="submission" date="2017-06" db="EMBL/GenBank/DDBJ databases">
        <authorList>
            <person name="Kim H.J."/>
            <person name="Triplett B.A."/>
        </authorList>
    </citation>
    <scope>NUCLEOTIDE SEQUENCE [LARGE SCALE GENOMIC DNA]</scope>
    <source>
        <strain evidence="2 3">DSM 14713</strain>
    </source>
</reference>
<gene>
    <name evidence="2" type="ORF">MEBOL_006531</name>
</gene>
<name>A0A250IP71_9BACT</name>
<dbReference type="EMBL" id="CP022163">
    <property type="protein sequence ID" value="ATB33042.1"/>
    <property type="molecule type" value="Genomic_DNA"/>
</dbReference>
<feature type="domain" description="Immunity MXAN-0049 protein" evidence="1">
    <location>
        <begin position="16"/>
        <end position="142"/>
    </location>
</feature>
<evidence type="ECO:0000313" key="2">
    <source>
        <dbReference type="EMBL" id="ATB33042.1"/>
    </source>
</evidence>
<dbReference type="AlphaFoldDB" id="A0A250IP71"/>
<proteinExistence type="predicted"/>
<accession>A0A250IP71</accession>